<dbReference type="EC" id="2.7.4.1" evidence="6 7"/>
<dbReference type="Gene3D" id="3.30.870.10">
    <property type="entry name" value="Endonuclease Chain A"/>
    <property type="match status" value="2"/>
</dbReference>
<dbReference type="InterPro" id="IPR036832">
    <property type="entry name" value="PPK_N_dom_sf"/>
</dbReference>
<keyword evidence="4 6" id="KW-0418">Kinase</keyword>
<comment type="function">
    <text evidence="6 7">Catalyzes the reversible transfer of the terminal phosphate of ATP to form a long-chain polyphosphate (polyP).</text>
</comment>
<evidence type="ECO:0000256" key="4">
    <source>
        <dbReference type="ARBA" id="ARBA00022777"/>
    </source>
</evidence>
<dbReference type="Proteomes" id="UP000617555">
    <property type="component" value="Unassembled WGS sequence"/>
</dbReference>
<dbReference type="PANTHER" id="PTHR30218:SF0">
    <property type="entry name" value="POLYPHOSPHATE KINASE"/>
    <property type="match status" value="1"/>
</dbReference>
<dbReference type="InterPro" id="IPR041108">
    <property type="entry name" value="PP_kinase_C_1"/>
</dbReference>
<comment type="caution">
    <text evidence="12">The sequence shown here is derived from an EMBL/GenBank/DDBJ whole genome shotgun (WGS) entry which is preliminary data.</text>
</comment>
<feature type="active site" description="Phosphohistidine intermediate" evidence="6">
    <location>
        <position position="435"/>
    </location>
</feature>
<evidence type="ECO:0000259" key="11">
    <source>
        <dbReference type="Pfam" id="PF17941"/>
    </source>
</evidence>
<evidence type="ECO:0000313" key="12">
    <source>
        <dbReference type="EMBL" id="GGB65178.1"/>
    </source>
</evidence>
<feature type="domain" description="Polyphosphate kinase C-terminal" evidence="11">
    <location>
        <begin position="332"/>
        <end position="495"/>
    </location>
</feature>
<comment type="cofactor">
    <cofactor evidence="6">
        <name>Mg(2+)</name>
        <dbReference type="ChEBI" id="CHEBI:18420"/>
    </cofactor>
</comment>
<dbReference type="GO" id="GO:0016301">
    <property type="term" value="F:kinase activity"/>
    <property type="evidence" value="ECO:0007669"/>
    <property type="project" value="UniProtKB-KW"/>
</dbReference>
<dbReference type="PANTHER" id="PTHR30218">
    <property type="entry name" value="POLYPHOSPHATE KINASE"/>
    <property type="match status" value="1"/>
</dbReference>
<keyword evidence="1 6" id="KW-0597">Phosphoprotein</keyword>
<dbReference type="SUPFAM" id="SSF143724">
    <property type="entry name" value="PHP14-like"/>
    <property type="match status" value="1"/>
</dbReference>
<dbReference type="RefSeq" id="WP_188739916.1">
    <property type="nucleotide sequence ID" value="NZ_BMII01000022.1"/>
</dbReference>
<evidence type="ECO:0000259" key="9">
    <source>
        <dbReference type="Pfam" id="PF13089"/>
    </source>
</evidence>
<keyword evidence="13" id="KW-1185">Reference proteome</keyword>
<dbReference type="InterPro" id="IPR003414">
    <property type="entry name" value="PP_kinase"/>
</dbReference>
<dbReference type="Pfam" id="PF02503">
    <property type="entry name" value="PP_kinase"/>
    <property type="match status" value="1"/>
</dbReference>
<feature type="binding site" evidence="6">
    <location>
        <position position="592"/>
    </location>
    <ligand>
        <name>ATP</name>
        <dbReference type="ChEBI" id="CHEBI:30616"/>
    </ligand>
</feature>
<evidence type="ECO:0000256" key="3">
    <source>
        <dbReference type="ARBA" id="ARBA00022741"/>
    </source>
</evidence>
<dbReference type="NCBIfam" id="TIGR03705">
    <property type="entry name" value="poly_P_kin"/>
    <property type="match status" value="1"/>
</dbReference>
<dbReference type="Pfam" id="PF13090">
    <property type="entry name" value="PP_kinase_C"/>
    <property type="match status" value="1"/>
</dbReference>
<dbReference type="SUPFAM" id="SSF140356">
    <property type="entry name" value="PPK N-terminal domain-like"/>
    <property type="match status" value="1"/>
</dbReference>
<feature type="domain" description="Polyphosphate kinase middle" evidence="8">
    <location>
        <begin position="121"/>
        <end position="305"/>
    </location>
</feature>
<dbReference type="InterPro" id="IPR025198">
    <property type="entry name" value="PPK_N_dom"/>
</dbReference>
<gene>
    <name evidence="6 12" type="primary">ppk</name>
    <name evidence="12" type="ORF">GCM10011607_27380</name>
</gene>
<evidence type="ECO:0000259" key="10">
    <source>
        <dbReference type="Pfam" id="PF13090"/>
    </source>
</evidence>
<evidence type="ECO:0000313" key="13">
    <source>
        <dbReference type="Proteomes" id="UP000617555"/>
    </source>
</evidence>
<dbReference type="Gene3D" id="3.30.1840.10">
    <property type="entry name" value="Polyphosphate kinase middle domain"/>
    <property type="match status" value="1"/>
</dbReference>
<keyword evidence="6" id="KW-0479">Metal-binding</keyword>
<dbReference type="EMBL" id="BMII01000022">
    <property type="protein sequence ID" value="GGB65178.1"/>
    <property type="molecule type" value="Genomic_DNA"/>
</dbReference>
<keyword evidence="5 6" id="KW-0067">ATP-binding</keyword>
<keyword evidence="3 6" id="KW-0547">Nucleotide-binding</keyword>
<keyword evidence="6" id="KW-0460">Magnesium</keyword>
<sequence>MSSAISEQYIDKELSWLSFNERVLQEAYDKQVPLIERIRFLGIFSSNMDEFFKVRVASVRRAILLSSLSDSPCSSRELLKQIQQKVIDLQERFDSIYLELIKELVRCNIFLINELQLNEFQSQWLHKYFNDNLMRHIAPFVLTKHSELVKNINDDATYLCVCLHQGDEKQYAFVEVPTANLPRFVELPSQHKTKVKHLILLDNIIRHCIDQLFKPFFEYDHIEVFSMKMTRDAEFDIAVELDKTQLEQMSNGLKKRLRAQPVRLVFDREMPEHMLNTLKKQLNISSTECLIPGGRYHSFKDFINFPNLGRKKLLNDKIPALSSVKFNACANNFEAIRQHDILLNYPYHKFSHFTELVRQAAYDPAVTAIKINLYRVAKNSHIMQSLIDAVKNGKRVTAVIELLARFDEQSNIDWTVRLTEAGVKVHHGIPSLKVHSKLCLISRKEGNETVLYAHIGSGNFNEGTARFYTDFSLFTADQNITQEVKQVFELLKRPYHKDNFEHLIVSPFNSRQRWLALIDDEIIAAKQKKPAAITLKINNLVDDIMVNKLYEASQAGVKIKLLIRGMCSLLPQVKGMSDNIEVLSIVDRFLEHSRVMQFYANGADKIYIGSSDWMSRNLDERIEVCTPVYDSELKKMITDILNIQLSDNTKARIIDPLQQNLYKARGNKRKVRSQIAIHHYLSQYESKQAQRIIDASADNTAEIATDRLEQPQQKKA</sequence>
<name>A0ABQ1JFR2_9GAMM</name>
<dbReference type="InterPro" id="IPR036830">
    <property type="entry name" value="PP_kinase_middle_dom_sf"/>
</dbReference>
<dbReference type="InterPro" id="IPR024953">
    <property type="entry name" value="PP_kinase_middle"/>
</dbReference>
<feature type="binding site" evidence="6">
    <location>
        <position position="468"/>
    </location>
    <ligand>
        <name>ATP</name>
        <dbReference type="ChEBI" id="CHEBI:30616"/>
    </ligand>
</feature>
<dbReference type="CDD" id="cd09164">
    <property type="entry name" value="PLDc_EcPPK1_C1_like"/>
    <property type="match status" value="1"/>
</dbReference>
<dbReference type="CDD" id="cd09167">
    <property type="entry name" value="PLDc_EcPPK1_C2_like"/>
    <property type="match status" value="1"/>
</dbReference>
<evidence type="ECO:0000259" key="8">
    <source>
        <dbReference type="Pfam" id="PF02503"/>
    </source>
</evidence>
<feature type="domain" description="Polyphosphate kinase N-terminal" evidence="9">
    <location>
        <begin position="9"/>
        <end position="111"/>
    </location>
</feature>
<dbReference type="Pfam" id="PF17941">
    <property type="entry name" value="PP_kinase_C_1"/>
    <property type="match status" value="1"/>
</dbReference>
<feature type="binding site" evidence="6">
    <location>
        <position position="564"/>
    </location>
    <ligand>
        <name>ATP</name>
        <dbReference type="ChEBI" id="CHEBI:30616"/>
    </ligand>
</feature>
<dbReference type="Gene3D" id="1.20.58.310">
    <property type="entry name" value="Polyphosphate kinase N-terminal domain"/>
    <property type="match status" value="1"/>
</dbReference>
<dbReference type="InterPro" id="IPR025200">
    <property type="entry name" value="PPK_C_dom2"/>
</dbReference>
<feature type="binding site" evidence="6">
    <location>
        <position position="405"/>
    </location>
    <ligand>
        <name>Mg(2+)</name>
        <dbReference type="ChEBI" id="CHEBI:18420"/>
    </ligand>
</feature>
<proteinExistence type="inferred from homology"/>
<dbReference type="Pfam" id="PF13089">
    <property type="entry name" value="PP_kinase_N"/>
    <property type="match status" value="1"/>
</dbReference>
<evidence type="ECO:0000256" key="6">
    <source>
        <dbReference type="HAMAP-Rule" id="MF_00347"/>
    </source>
</evidence>
<comment type="similarity">
    <text evidence="6 7">Belongs to the polyphosphate kinase 1 (PPK1) family.</text>
</comment>
<feature type="binding site" evidence="6">
    <location>
        <position position="375"/>
    </location>
    <ligand>
        <name>Mg(2+)</name>
        <dbReference type="ChEBI" id="CHEBI:18420"/>
    </ligand>
</feature>
<reference evidence="13" key="1">
    <citation type="journal article" date="2019" name="Int. J. Syst. Evol. Microbiol.">
        <title>The Global Catalogue of Microorganisms (GCM) 10K type strain sequencing project: providing services to taxonomists for standard genome sequencing and annotation.</title>
        <authorList>
            <consortium name="The Broad Institute Genomics Platform"/>
            <consortium name="The Broad Institute Genome Sequencing Center for Infectious Disease"/>
            <person name="Wu L."/>
            <person name="Ma J."/>
        </authorList>
    </citation>
    <scope>NUCLEOTIDE SEQUENCE [LARGE SCALE GENOMIC DNA]</scope>
    <source>
        <strain evidence="13">CGMCC 1.15339</strain>
    </source>
</reference>
<protein>
    <recommendedName>
        <fullName evidence="6 7">Polyphosphate kinase</fullName>
        <ecNumber evidence="6 7">2.7.4.1</ecNumber>
    </recommendedName>
    <alternativeName>
        <fullName evidence="6">ATP-polyphosphate phosphotransferase</fullName>
    </alternativeName>
    <alternativeName>
        <fullName evidence="6">Polyphosphoric acid kinase</fullName>
    </alternativeName>
</protein>
<comment type="catalytic activity">
    <reaction evidence="6 7">
        <text>[phosphate](n) + ATP = [phosphate](n+1) + ADP</text>
        <dbReference type="Rhea" id="RHEA:19573"/>
        <dbReference type="Rhea" id="RHEA-COMP:9859"/>
        <dbReference type="Rhea" id="RHEA-COMP:14280"/>
        <dbReference type="ChEBI" id="CHEBI:16838"/>
        <dbReference type="ChEBI" id="CHEBI:30616"/>
        <dbReference type="ChEBI" id="CHEBI:456216"/>
        <dbReference type="EC" id="2.7.4.1"/>
    </reaction>
</comment>
<accession>A0ABQ1JFR2</accession>
<dbReference type="HAMAP" id="MF_00347">
    <property type="entry name" value="Polyphosphate_kinase"/>
    <property type="match status" value="1"/>
</dbReference>
<evidence type="ECO:0000256" key="2">
    <source>
        <dbReference type="ARBA" id="ARBA00022679"/>
    </source>
</evidence>
<organism evidence="12 13">
    <name type="scientific">Shewanella inventionis</name>
    <dbReference type="NCBI Taxonomy" id="1738770"/>
    <lineage>
        <taxon>Bacteria</taxon>
        <taxon>Pseudomonadati</taxon>
        <taxon>Pseudomonadota</taxon>
        <taxon>Gammaproteobacteria</taxon>
        <taxon>Alteromonadales</taxon>
        <taxon>Shewanellaceae</taxon>
        <taxon>Shewanella</taxon>
    </lineage>
</organism>
<evidence type="ECO:0000256" key="7">
    <source>
        <dbReference type="RuleBase" id="RU003800"/>
    </source>
</evidence>
<dbReference type="PIRSF" id="PIRSF015589">
    <property type="entry name" value="PP_kinase"/>
    <property type="match status" value="1"/>
</dbReference>
<dbReference type="SUPFAM" id="SSF56024">
    <property type="entry name" value="Phospholipase D/nuclease"/>
    <property type="match status" value="2"/>
</dbReference>
<evidence type="ECO:0000256" key="1">
    <source>
        <dbReference type="ARBA" id="ARBA00022553"/>
    </source>
</evidence>
<feature type="binding site" evidence="6">
    <location>
        <position position="47"/>
    </location>
    <ligand>
        <name>ATP</name>
        <dbReference type="ChEBI" id="CHEBI:30616"/>
    </ligand>
</feature>
<keyword evidence="2 6" id="KW-0808">Transferase</keyword>
<feature type="domain" description="Polyphosphate kinase C-terminal" evidence="10">
    <location>
        <begin position="503"/>
        <end position="674"/>
    </location>
</feature>
<dbReference type="NCBIfam" id="NF003917">
    <property type="entry name" value="PRK05443.1-1"/>
    <property type="match status" value="1"/>
</dbReference>
<evidence type="ECO:0000256" key="5">
    <source>
        <dbReference type="ARBA" id="ARBA00022840"/>
    </source>
</evidence>
<comment type="PTM">
    <text evidence="6 7">An intermediate of this reaction is the autophosphorylated ppk in which a phosphate is covalently linked to a histidine residue through a N-P bond.</text>
</comment>